<name>A0A1I5RYJ9_9BACI</name>
<reference evidence="2 5" key="2">
    <citation type="submission" date="2019-07" db="EMBL/GenBank/DDBJ databases">
        <title>Whole genome shotgun sequence of Halolactibacillus halophilus NBRC 100868.</title>
        <authorList>
            <person name="Hosoyama A."/>
            <person name="Uohara A."/>
            <person name="Ohji S."/>
            <person name="Ichikawa N."/>
        </authorList>
    </citation>
    <scope>NUCLEOTIDE SEQUENCE [LARGE SCALE GENOMIC DNA]</scope>
    <source>
        <strain evidence="2 5">NBRC 100868</strain>
    </source>
</reference>
<dbReference type="NCBIfam" id="TIGR02327">
    <property type="entry name" value="int_mem_ywzB"/>
    <property type="match status" value="1"/>
</dbReference>
<dbReference type="AlphaFoldDB" id="A0A1I5RYJ9"/>
<feature type="transmembrane region" description="Helical" evidence="1">
    <location>
        <begin position="46"/>
        <end position="64"/>
    </location>
</feature>
<keyword evidence="5" id="KW-1185">Reference proteome</keyword>
<dbReference type="STRING" id="306540.SAMN05421839_13611"/>
<dbReference type="InterPro" id="IPR009526">
    <property type="entry name" value="DUF1146"/>
</dbReference>
<keyword evidence="1" id="KW-1133">Transmembrane helix</keyword>
<keyword evidence="1" id="KW-0812">Transmembrane</keyword>
<reference evidence="3 4" key="1">
    <citation type="submission" date="2016-10" db="EMBL/GenBank/DDBJ databases">
        <authorList>
            <person name="de Groot N.N."/>
        </authorList>
    </citation>
    <scope>NUCLEOTIDE SEQUENCE [LARGE SCALE GENOMIC DNA]</scope>
    <source>
        <strain evidence="3 4">DSM 17073</strain>
    </source>
</reference>
<dbReference type="EMBL" id="BJWI01000035">
    <property type="protein sequence ID" value="GEM02395.1"/>
    <property type="molecule type" value="Genomic_DNA"/>
</dbReference>
<dbReference type="EMBL" id="FOXC01000036">
    <property type="protein sequence ID" value="SFP63543.1"/>
    <property type="molecule type" value="Genomic_DNA"/>
</dbReference>
<evidence type="ECO:0000256" key="1">
    <source>
        <dbReference type="SAM" id="Phobius"/>
    </source>
</evidence>
<feature type="transmembrane region" description="Helical" evidence="1">
    <location>
        <begin position="6"/>
        <end position="26"/>
    </location>
</feature>
<evidence type="ECO:0000313" key="3">
    <source>
        <dbReference type="EMBL" id="SFP63543.1"/>
    </source>
</evidence>
<dbReference type="Pfam" id="PF06612">
    <property type="entry name" value="DUF1146"/>
    <property type="match status" value="1"/>
</dbReference>
<dbReference type="RefSeq" id="WP_089833268.1">
    <property type="nucleotide sequence ID" value="NZ_BJWI01000035.1"/>
</dbReference>
<evidence type="ECO:0000313" key="2">
    <source>
        <dbReference type="EMBL" id="GEM02395.1"/>
    </source>
</evidence>
<proteinExistence type="predicted"/>
<dbReference type="Proteomes" id="UP000242243">
    <property type="component" value="Unassembled WGS sequence"/>
</dbReference>
<dbReference type="Proteomes" id="UP000321547">
    <property type="component" value="Unassembled WGS sequence"/>
</dbReference>
<protein>
    <submittedName>
        <fullName evidence="3">Conserved hypothetical integral membrane protein</fullName>
    </submittedName>
</protein>
<keyword evidence="1" id="KW-0472">Membrane</keyword>
<gene>
    <name evidence="2" type="ORF">HHA03_19270</name>
    <name evidence="3" type="ORF">SAMN05421839_13611</name>
</gene>
<evidence type="ECO:0000313" key="5">
    <source>
        <dbReference type="Proteomes" id="UP000321547"/>
    </source>
</evidence>
<evidence type="ECO:0000313" key="4">
    <source>
        <dbReference type="Proteomes" id="UP000242243"/>
    </source>
</evidence>
<accession>A0A1I5RYJ9</accession>
<organism evidence="3 4">
    <name type="scientific">Halolactibacillus halophilus</name>
    <dbReference type="NCBI Taxonomy" id="306540"/>
    <lineage>
        <taxon>Bacteria</taxon>
        <taxon>Bacillati</taxon>
        <taxon>Bacillota</taxon>
        <taxon>Bacilli</taxon>
        <taxon>Bacillales</taxon>
        <taxon>Bacillaceae</taxon>
        <taxon>Halolactibacillus</taxon>
    </lineage>
</organism>
<sequence>MFVDLGVQAAISIISHSVFIIITWRALTSIRFDVLFKKHKVFEARLFMVILTIVIASVLSHFFLDLLNWSQQLLYLL</sequence>
<dbReference type="OrthoDB" id="1651016at2"/>